<evidence type="ECO:0000256" key="10">
    <source>
        <dbReference type="RuleBase" id="RU079119"/>
    </source>
</evidence>
<keyword evidence="6" id="KW-0564">Palmitate</keyword>
<evidence type="ECO:0000313" key="13">
    <source>
        <dbReference type="Proteomes" id="UP000256964"/>
    </source>
</evidence>
<reference evidence="12 13" key="1">
    <citation type="journal article" date="2018" name="Biotechnol. Biofuels">
        <title>Integrative visual omics of the white-rot fungus Polyporus brumalis exposes the biotechnological potential of its oxidative enzymes for delignifying raw plant biomass.</title>
        <authorList>
            <person name="Miyauchi S."/>
            <person name="Rancon A."/>
            <person name="Drula E."/>
            <person name="Hage H."/>
            <person name="Chaduli D."/>
            <person name="Favel A."/>
            <person name="Grisel S."/>
            <person name="Henrissat B."/>
            <person name="Herpoel-Gimbert I."/>
            <person name="Ruiz-Duenas F.J."/>
            <person name="Chevret D."/>
            <person name="Hainaut M."/>
            <person name="Lin J."/>
            <person name="Wang M."/>
            <person name="Pangilinan J."/>
            <person name="Lipzen A."/>
            <person name="Lesage-Meessen L."/>
            <person name="Navarro D."/>
            <person name="Riley R."/>
            <person name="Grigoriev I.V."/>
            <person name="Zhou S."/>
            <person name="Raouche S."/>
            <person name="Rosso M.N."/>
        </authorList>
    </citation>
    <scope>NUCLEOTIDE SEQUENCE [LARGE SCALE GENOMIC DNA]</scope>
    <source>
        <strain evidence="12 13">BRFM 1820</strain>
    </source>
</reference>
<evidence type="ECO:0000259" key="11">
    <source>
        <dbReference type="Pfam" id="PF01529"/>
    </source>
</evidence>
<evidence type="ECO:0000256" key="7">
    <source>
        <dbReference type="ARBA" id="ARBA00023288"/>
    </source>
</evidence>
<dbReference type="PROSITE" id="PS50216">
    <property type="entry name" value="DHHC"/>
    <property type="match status" value="1"/>
</dbReference>
<dbReference type="OrthoDB" id="9909019at2759"/>
<dbReference type="EMBL" id="KZ857379">
    <property type="protein sequence ID" value="RDX56965.1"/>
    <property type="molecule type" value="Genomic_DNA"/>
</dbReference>
<feature type="transmembrane region" description="Helical" evidence="10">
    <location>
        <begin position="206"/>
        <end position="232"/>
    </location>
</feature>
<accession>A0A371DWS2</accession>
<sequence>MSRGFTRGVFRCFKWLERLGDRITGAAGPVFVALAIVLLSLGAVCFFEVIQPSLPLPWLTTPLCVLVALNLFGHYYHVCTVPPGFVDDPPHKHEPGTGMVWAKRRRGAGARPLTGVRWSEEEGAHVTRAAVSKCKRCGEVRPEVTRDWRGDCRGSVRGRVRVLMVDCERSHHCRICNRCVLKYDHHCPVRINQCVGIHNERHFVLFLWYLVIATACYVGFGWRFVFIGLGWFDEPWPYFAPPMAFLLTYILSVVLCMAVTAMAGWHLFMIASGETSVESQDHELYRRVARDRGEAPFPPSADESTFVNCYDLGYRKNLQLFFNVGPDGYPYYTLLLPLRIVPYTDGWSWARKQGYETHRGVRPGEELTDDDEE</sequence>
<comment type="domain">
    <text evidence="10">The DHHC domain is required for palmitoyltransferase activity.</text>
</comment>
<dbReference type="GO" id="GO:0019706">
    <property type="term" value="F:protein-cysteine S-palmitoyltransferase activity"/>
    <property type="evidence" value="ECO:0007669"/>
    <property type="project" value="UniProtKB-EC"/>
</dbReference>
<evidence type="ECO:0000313" key="12">
    <source>
        <dbReference type="EMBL" id="RDX56965.1"/>
    </source>
</evidence>
<keyword evidence="3 10" id="KW-0812">Transmembrane</keyword>
<protein>
    <recommendedName>
        <fullName evidence="10">Palmitoyltransferase</fullName>
        <ecNumber evidence="10">2.3.1.225</ecNumber>
    </recommendedName>
</protein>
<dbReference type="STRING" id="139420.A0A371DWS2"/>
<keyword evidence="5 10" id="KW-0472">Membrane</keyword>
<keyword evidence="7" id="KW-0449">Lipoprotein</keyword>
<comment type="similarity">
    <text evidence="10">Belongs to the DHHC palmitoyltransferase family.</text>
</comment>
<name>A0A371DWS2_9APHY</name>
<organism evidence="12 13">
    <name type="scientific">Lentinus brumalis</name>
    <dbReference type="NCBI Taxonomy" id="2498619"/>
    <lineage>
        <taxon>Eukaryota</taxon>
        <taxon>Fungi</taxon>
        <taxon>Dikarya</taxon>
        <taxon>Basidiomycota</taxon>
        <taxon>Agaricomycotina</taxon>
        <taxon>Agaricomycetes</taxon>
        <taxon>Polyporales</taxon>
        <taxon>Polyporaceae</taxon>
        <taxon>Lentinus</taxon>
    </lineage>
</organism>
<keyword evidence="4 10" id="KW-1133">Transmembrane helix</keyword>
<evidence type="ECO:0000256" key="3">
    <source>
        <dbReference type="ARBA" id="ARBA00022692"/>
    </source>
</evidence>
<dbReference type="InterPro" id="IPR039859">
    <property type="entry name" value="PFA4/ZDH16/20/ERF2-like"/>
</dbReference>
<keyword evidence="8 10" id="KW-0012">Acyltransferase</keyword>
<evidence type="ECO:0000256" key="8">
    <source>
        <dbReference type="ARBA" id="ARBA00023315"/>
    </source>
</evidence>
<gene>
    <name evidence="12" type="ORF">OH76DRAFT_1491384</name>
</gene>
<evidence type="ECO:0000256" key="2">
    <source>
        <dbReference type="ARBA" id="ARBA00022679"/>
    </source>
</evidence>
<feature type="transmembrane region" description="Helical" evidence="10">
    <location>
        <begin position="56"/>
        <end position="76"/>
    </location>
</feature>
<feature type="domain" description="Palmitoyltransferase DHHC" evidence="11">
    <location>
        <begin position="168"/>
        <end position="280"/>
    </location>
</feature>
<proteinExistence type="inferred from homology"/>
<dbReference type="GO" id="GO:0016020">
    <property type="term" value="C:membrane"/>
    <property type="evidence" value="ECO:0007669"/>
    <property type="project" value="UniProtKB-SubCell"/>
</dbReference>
<evidence type="ECO:0000256" key="9">
    <source>
        <dbReference type="ARBA" id="ARBA00048048"/>
    </source>
</evidence>
<dbReference type="AlphaFoldDB" id="A0A371DWS2"/>
<comment type="catalytic activity">
    <reaction evidence="9 10">
        <text>L-cysteinyl-[protein] + hexadecanoyl-CoA = S-hexadecanoyl-L-cysteinyl-[protein] + CoA</text>
        <dbReference type="Rhea" id="RHEA:36683"/>
        <dbReference type="Rhea" id="RHEA-COMP:10131"/>
        <dbReference type="Rhea" id="RHEA-COMP:11032"/>
        <dbReference type="ChEBI" id="CHEBI:29950"/>
        <dbReference type="ChEBI" id="CHEBI:57287"/>
        <dbReference type="ChEBI" id="CHEBI:57379"/>
        <dbReference type="ChEBI" id="CHEBI:74151"/>
        <dbReference type="EC" id="2.3.1.225"/>
    </reaction>
</comment>
<keyword evidence="13" id="KW-1185">Reference proteome</keyword>
<evidence type="ECO:0000256" key="4">
    <source>
        <dbReference type="ARBA" id="ARBA00022989"/>
    </source>
</evidence>
<evidence type="ECO:0000256" key="5">
    <source>
        <dbReference type="ARBA" id="ARBA00023136"/>
    </source>
</evidence>
<feature type="transmembrane region" description="Helical" evidence="10">
    <location>
        <begin position="23"/>
        <end position="50"/>
    </location>
</feature>
<dbReference type="Proteomes" id="UP000256964">
    <property type="component" value="Unassembled WGS sequence"/>
</dbReference>
<dbReference type="Pfam" id="PF01529">
    <property type="entry name" value="DHHC"/>
    <property type="match status" value="1"/>
</dbReference>
<dbReference type="InterPro" id="IPR001594">
    <property type="entry name" value="Palmitoyltrfase_DHHC"/>
</dbReference>
<dbReference type="PANTHER" id="PTHR12246">
    <property type="entry name" value="PALMITOYLTRANSFERASE ZDHHC16"/>
    <property type="match status" value="1"/>
</dbReference>
<keyword evidence="2 10" id="KW-0808">Transferase</keyword>
<evidence type="ECO:0000256" key="1">
    <source>
        <dbReference type="ARBA" id="ARBA00004141"/>
    </source>
</evidence>
<evidence type="ECO:0000256" key="6">
    <source>
        <dbReference type="ARBA" id="ARBA00023139"/>
    </source>
</evidence>
<dbReference type="EC" id="2.3.1.225" evidence="10"/>
<feature type="transmembrane region" description="Helical" evidence="10">
    <location>
        <begin position="244"/>
        <end position="268"/>
    </location>
</feature>
<comment type="subcellular location">
    <subcellularLocation>
        <location evidence="1">Membrane</location>
        <topology evidence="1">Multi-pass membrane protein</topology>
    </subcellularLocation>
</comment>